<comment type="caution">
    <text evidence="1">The sequence shown here is derived from an EMBL/GenBank/DDBJ whole genome shotgun (WGS) entry which is preliminary data.</text>
</comment>
<dbReference type="Proteomes" id="UP001344906">
    <property type="component" value="Unassembled WGS sequence"/>
</dbReference>
<protein>
    <recommendedName>
        <fullName evidence="3">Transposase</fullName>
    </recommendedName>
</protein>
<gene>
    <name evidence="1" type="ORF">KDH_00520</name>
</gene>
<dbReference type="RefSeq" id="WP_338246636.1">
    <property type="nucleotide sequence ID" value="NZ_BSRI01000001.1"/>
</dbReference>
<keyword evidence="2" id="KW-1185">Reference proteome</keyword>
<dbReference type="EMBL" id="BSRI01000001">
    <property type="protein sequence ID" value="GLV53197.1"/>
    <property type="molecule type" value="Genomic_DNA"/>
</dbReference>
<sequence>MKEWTYEERVEVMPKEQKTFTREFKQEAVQLVRFSRMVVGWAMGPKDDGR</sequence>
<evidence type="ECO:0008006" key="3">
    <source>
        <dbReference type="Google" id="ProtNLM"/>
    </source>
</evidence>
<evidence type="ECO:0000313" key="1">
    <source>
        <dbReference type="EMBL" id="GLV53197.1"/>
    </source>
</evidence>
<accession>A0ABQ6FKZ8</accession>
<evidence type="ECO:0000313" key="2">
    <source>
        <dbReference type="Proteomes" id="UP001344906"/>
    </source>
</evidence>
<name>A0ABQ6FKZ8_9CHLR</name>
<organism evidence="1 2">
    <name type="scientific">Dictyobacter halimunensis</name>
    <dbReference type="NCBI Taxonomy" id="3026934"/>
    <lineage>
        <taxon>Bacteria</taxon>
        <taxon>Bacillati</taxon>
        <taxon>Chloroflexota</taxon>
        <taxon>Ktedonobacteria</taxon>
        <taxon>Ktedonobacterales</taxon>
        <taxon>Dictyobacteraceae</taxon>
        <taxon>Dictyobacter</taxon>
    </lineage>
</organism>
<reference evidence="1 2" key="1">
    <citation type="submission" date="2023-02" db="EMBL/GenBank/DDBJ databases">
        <title>Dictyobacter halimunensis sp. nov., a new member of the class Ktedonobacteria from forest soil in a geothermal area.</title>
        <authorList>
            <person name="Rachmania M.K."/>
            <person name="Ningsih F."/>
            <person name="Sakai Y."/>
            <person name="Yabe S."/>
            <person name="Yokota A."/>
            <person name="Sjamsuridzal W."/>
        </authorList>
    </citation>
    <scope>NUCLEOTIDE SEQUENCE [LARGE SCALE GENOMIC DNA]</scope>
    <source>
        <strain evidence="1 2">S3.2.2.5</strain>
    </source>
</reference>
<proteinExistence type="predicted"/>